<feature type="region of interest" description="Disordered" evidence="3">
    <location>
        <begin position="65"/>
        <end position="128"/>
    </location>
</feature>
<dbReference type="HOGENOM" id="CLU_014278_0_0_1"/>
<dbReference type="Gene3D" id="1.25.40.10">
    <property type="entry name" value="Tetratricopeptide repeat domain"/>
    <property type="match status" value="2"/>
</dbReference>
<evidence type="ECO:0000313" key="5">
    <source>
        <dbReference type="Proteomes" id="UP000039046"/>
    </source>
</evidence>
<feature type="repeat" description="PPR" evidence="2">
    <location>
        <begin position="715"/>
        <end position="749"/>
    </location>
</feature>
<feature type="repeat" description="PPR" evidence="2">
    <location>
        <begin position="680"/>
        <end position="714"/>
    </location>
</feature>
<dbReference type="PROSITE" id="PS51375">
    <property type="entry name" value="PPR"/>
    <property type="match status" value="2"/>
</dbReference>
<reference evidence="4 5" key="1">
    <citation type="journal article" date="2015" name="Genome Announc.">
        <title>Draft Genome Sequence and Gene Annotation of the Entomopathogenic Fungus Verticillium hemipterigenum.</title>
        <authorList>
            <person name="Horn F."/>
            <person name="Habel A."/>
            <person name="Scharf D.H."/>
            <person name="Dworschak J."/>
            <person name="Brakhage A.A."/>
            <person name="Guthke R."/>
            <person name="Hertweck C."/>
            <person name="Linde J."/>
        </authorList>
    </citation>
    <scope>NUCLEOTIDE SEQUENCE [LARGE SCALE GENOMIC DNA]</scope>
</reference>
<proteinExistence type="predicted"/>
<evidence type="ECO:0000256" key="2">
    <source>
        <dbReference type="PROSITE-ProRule" id="PRU00708"/>
    </source>
</evidence>
<dbReference type="InterPro" id="IPR002885">
    <property type="entry name" value="PPR_rpt"/>
</dbReference>
<dbReference type="OrthoDB" id="185373at2759"/>
<feature type="compositionally biased region" description="Polar residues" evidence="3">
    <location>
        <begin position="85"/>
        <end position="94"/>
    </location>
</feature>
<name>A0A0A1T2C6_9HYPO</name>
<dbReference type="EMBL" id="CDHN01000001">
    <property type="protein sequence ID" value="CEJ80230.1"/>
    <property type="molecule type" value="Genomic_DNA"/>
</dbReference>
<dbReference type="NCBIfam" id="TIGR00756">
    <property type="entry name" value="PPR"/>
    <property type="match status" value="2"/>
</dbReference>
<dbReference type="STRING" id="1531966.A0A0A1T2C6"/>
<keyword evidence="5" id="KW-1185">Reference proteome</keyword>
<dbReference type="Proteomes" id="UP000039046">
    <property type="component" value="Unassembled WGS sequence"/>
</dbReference>
<dbReference type="PANTHER" id="PTHR47942">
    <property type="entry name" value="TETRATRICOPEPTIDE REPEAT (TPR)-LIKE SUPERFAMILY PROTEIN-RELATED"/>
    <property type="match status" value="1"/>
</dbReference>
<dbReference type="InterPro" id="IPR051222">
    <property type="entry name" value="PPR/CCM1_RNA-binding"/>
</dbReference>
<feature type="compositionally biased region" description="Basic residues" evidence="3">
    <location>
        <begin position="113"/>
        <end position="125"/>
    </location>
</feature>
<evidence type="ECO:0000313" key="4">
    <source>
        <dbReference type="EMBL" id="CEJ80230.1"/>
    </source>
</evidence>
<feature type="compositionally biased region" description="Low complexity" evidence="3">
    <location>
        <begin position="69"/>
        <end position="84"/>
    </location>
</feature>
<keyword evidence="1" id="KW-0677">Repeat</keyword>
<dbReference type="Pfam" id="PF13041">
    <property type="entry name" value="PPR_2"/>
    <property type="match status" value="1"/>
</dbReference>
<accession>A0A0A1T2C6</accession>
<evidence type="ECO:0008006" key="6">
    <source>
        <dbReference type="Google" id="ProtNLM"/>
    </source>
</evidence>
<dbReference type="AlphaFoldDB" id="A0A0A1T2C6"/>
<sequence length="786" mass="87802">MVLALMRQVRLPVRLRSDNFAALRPNVAQSRKQYSNASRPAGTVMLGIQQIAQYPVNLPRGLRPVSNTSAGADAASSLPADSLPTTAHASTFTTDPDAETMIQESITDDKSKSKTQSRRIRQSRPKRTDTAYNQWGFLRHAYPAEELKGAQRAFDYWKRQFYKIMQKSRHVPLQQESMFPLLQHEDVSAMRRAWQELDPAERLKQWPKLMLSTMRCTPSKSAMVLNATLDPLPPGYAINDVLAFCAAWAVGAETQHNRQHTLASETLLDLAVHTLEDVPRGEIPFRQRTFGLLAKALPAEQAHELYNTLQRTSHQLHSNTKLQFAAKLGKHTNTKPVAFEILKELTEDGHNLQLPQFSSTLTTLLHSPVSGETPSATTQQFSSKAALEYFMEQGYTPNTVTFTAFLDSMAHEVDCEEVIRLALLFAESGVKLDSRTWSNLFRTAKHSLNISNISKALDVAKVASVGYREVLNNALHAIFYFATMELRDGRHQPAASSSIFKPMLRIYAKQFDLEPLQRWLPDTLPLLLNTIPTVSPTLSQNAQSTPREYDGPILSTIGDLFSNNSTKKLKPNSTTIATMIRAYIRSLHSSYDLLSYYNFFKLRLEETANGAGFGSEMMKDQGSLIHDTFILGMTNKRGMVRPALSVFGDMLKDYLKHSTLDEAASAGTQASSGPAHPPPSLITFNLLIRGLFSQGDVKMAEKVIQVMKEHGHEPDQVTWNTLIRGYSSMQSVSRTVTALQAMESTGLKPDAFTFKAFGKLNDQSRAFEIMEDIININQRKLSDGGM</sequence>
<organism evidence="4 5">
    <name type="scientific">[Torrubiella] hemipterigena</name>
    <dbReference type="NCBI Taxonomy" id="1531966"/>
    <lineage>
        <taxon>Eukaryota</taxon>
        <taxon>Fungi</taxon>
        <taxon>Dikarya</taxon>
        <taxon>Ascomycota</taxon>
        <taxon>Pezizomycotina</taxon>
        <taxon>Sordariomycetes</taxon>
        <taxon>Hypocreomycetidae</taxon>
        <taxon>Hypocreales</taxon>
        <taxon>Clavicipitaceae</taxon>
        <taxon>Clavicipitaceae incertae sedis</taxon>
        <taxon>'Torrubiella' clade</taxon>
    </lineage>
</organism>
<evidence type="ECO:0000256" key="1">
    <source>
        <dbReference type="ARBA" id="ARBA00022737"/>
    </source>
</evidence>
<dbReference type="PANTHER" id="PTHR47942:SF63">
    <property type="entry name" value="PENTATRICOPEPTIDE REPEAT-CONTAINING PROTEIN"/>
    <property type="match status" value="1"/>
</dbReference>
<protein>
    <recommendedName>
        <fullName evidence="6">Pentatricopeptide repeat protein</fullName>
    </recommendedName>
</protein>
<evidence type="ECO:0000256" key="3">
    <source>
        <dbReference type="SAM" id="MobiDB-lite"/>
    </source>
</evidence>
<dbReference type="InterPro" id="IPR011990">
    <property type="entry name" value="TPR-like_helical_dom_sf"/>
</dbReference>
<gene>
    <name evidence="4" type="ORF">VHEMI00426</name>
</gene>